<feature type="compositionally biased region" description="Low complexity" evidence="7">
    <location>
        <begin position="97"/>
        <end position="109"/>
    </location>
</feature>
<feature type="transmembrane region" description="Helical" evidence="8">
    <location>
        <begin position="6"/>
        <end position="29"/>
    </location>
</feature>
<evidence type="ECO:0000256" key="4">
    <source>
        <dbReference type="ARBA" id="ARBA00022801"/>
    </source>
</evidence>
<evidence type="ECO:0000313" key="11">
    <source>
        <dbReference type="Proteomes" id="UP000825434"/>
    </source>
</evidence>
<comment type="cofactor">
    <cofactor evidence="1">
        <name>Zn(2+)</name>
        <dbReference type="ChEBI" id="CHEBI:29105"/>
    </cofactor>
</comment>
<feature type="compositionally biased region" description="Basic and acidic residues" evidence="7">
    <location>
        <begin position="66"/>
        <end position="93"/>
    </location>
</feature>
<accession>A0ABX8I109</accession>
<evidence type="ECO:0000313" key="10">
    <source>
        <dbReference type="EMBL" id="QWU86881.1"/>
    </source>
</evidence>
<feature type="domain" description="Peptidase M48" evidence="9">
    <location>
        <begin position="477"/>
        <end position="661"/>
    </location>
</feature>
<evidence type="ECO:0000256" key="3">
    <source>
        <dbReference type="ARBA" id="ARBA00022723"/>
    </source>
</evidence>
<evidence type="ECO:0000256" key="6">
    <source>
        <dbReference type="ARBA" id="ARBA00023049"/>
    </source>
</evidence>
<feature type="region of interest" description="Disordered" evidence="7">
    <location>
        <begin position="66"/>
        <end position="121"/>
    </location>
</feature>
<dbReference type="InterPro" id="IPR051156">
    <property type="entry name" value="Mito/Outer_Membr_Metalloprot"/>
</dbReference>
<gene>
    <name evidence="10" type="ORF">CA3LBN_001099</name>
</gene>
<name>A0ABX8I109_9ASCO</name>
<keyword evidence="6" id="KW-0482">Metalloprotease</keyword>
<keyword evidence="8" id="KW-0472">Membrane</keyword>
<evidence type="ECO:0000256" key="1">
    <source>
        <dbReference type="ARBA" id="ARBA00001947"/>
    </source>
</evidence>
<dbReference type="CDD" id="cd07331">
    <property type="entry name" value="M48C_Oma1_like"/>
    <property type="match status" value="1"/>
</dbReference>
<keyword evidence="3" id="KW-0479">Metal-binding</keyword>
<keyword evidence="8" id="KW-1133">Transmembrane helix</keyword>
<evidence type="ECO:0000256" key="7">
    <source>
        <dbReference type="SAM" id="MobiDB-lite"/>
    </source>
</evidence>
<keyword evidence="5" id="KW-0862">Zinc</keyword>
<feature type="region of interest" description="Disordered" evidence="7">
    <location>
        <begin position="169"/>
        <end position="227"/>
    </location>
</feature>
<dbReference type="EMBL" id="CP076661">
    <property type="protein sequence ID" value="QWU86881.1"/>
    <property type="molecule type" value="Genomic_DNA"/>
</dbReference>
<evidence type="ECO:0000256" key="2">
    <source>
        <dbReference type="ARBA" id="ARBA00022670"/>
    </source>
</evidence>
<protein>
    <recommendedName>
        <fullName evidence="9">Peptidase M48 domain-containing protein</fullName>
    </recommendedName>
</protein>
<dbReference type="PANTHER" id="PTHR22726:SF1">
    <property type="entry name" value="METALLOENDOPEPTIDASE OMA1, MITOCHONDRIAL"/>
    <property type="match status" value="1"/>
</dbReference>
<dbReference type="Pfam" id="PF01435">
    <property type="entry name" value="Peptidase_M48"/>
    <property type="match status" value="1"/>
</dbReference>
<keyword evidence="8" id="KW-0812">Transmembrane</keyword>
<sequence length="692" mass="78220">MGYDNSLAVGLSVGIPCFVILVLCVVFYFRNRKRQRKEDTMEQDIDVELRDDNSFNQFQDALHRQQNYDKKEGSDSATAHEKQVSSTDLDVHGDNTSSSRGSSASNTFSEQKKANFFTPPPSVLNGNSARYVPHPASYNSSPGLHQKSPSAYDVYDTFIPILGSHNSTAGDLSELTQPPPAVHHDGKSSVSSSNTSLIGGSGLNGSSVMATGSNNHNGNNHNGNNNRSLENLAKQLHHSQLFDKLPSRAATVSVKQRPQVPVNNNSSTELIKDYFQNDAINENYIVQVPSRDDEDDEDRTSTPRQKHIYFQRVNAEADSDEAKKNNLMVTEEEVDTPKTESVPRKTAYSGIGNIEGNFDNNIATERFDEEEPDVVFNYATYKGFRNSSRSNFTVHDIIRNRNFQYFVGGCVAFYLYNLNEAPFTHRYRFLWVPYWMERKIGDYSYSQIISQFGGQLLPSSDPQYHKIRSIMNRLLASAIDNTADPKQAAHLKSLDWSISIIQVQDPRKEPPNAFILPNGKIFIFSSIFPICKNEDGLATVLAHELSHQLANHSSEQLSKQPIYIALSTFLYAATGISWFNDLLIAGLLQMPSSREMESEADRIGCELMARSCFNIHEAVHFWDRMENWEKQAAPMARGGMLQEFLSTHPNTHKRVHDIQSWMPELEQIREASNCFQWGRFDDFQRNFFGKAR</sequence>
<keyword evidence="11" id="KW-1185">Reference proteome</keyword>
<dbReference type="InterPro" id="IPR001915">
    <property type="entry name" value="Peptidase_M48"/>
</dbReference>
<keyword evidence="2" id="KW-0645">Protease</keyword>
<evidence type="ECO:0000259" key="9">
    <source>
        <dbReference type="Pfam" id="PF01435"/>
    </source>
</evidence>
<reference evidence="10 11" key="1">
    <citation type="submission" date="2021-06" db="EMBL/GenBank/DDBJ databases">
        <title>Candida outbreak in Lebanon.</title>
        <authorList>
            <person name="Finianos M."/>
        </authorList>
    </citation>
    <scope>NUCLEOTIDE SEQUENCE [LARGE SCALE GENOMIC DNA]</scope>
    <source>
        <strain evidence="10">CA3LBN</strain>
    </source>
</reference>
<keyword evidence="4" id="KW-0378">Hydrolase</keyword>
<evidence type="ECO:0000256" key="8">
    <source>
        <dbReference type="SAM" id="Phobius"/>
    </source>
</evidence>
<evidence type="ECO:0000256" key="5">
    <source>
        <dbReference type="ARBA" id="ARBA00022833"/>
    </source>
</evidence>
<dbReference type="PANTHER" id="PTHR22726">
    <property type="entry name" value="METALLOENDOPEPTIDASE OMA1"/>
    <property type="match status" value="1"/>
</dbReference>
<organism evidence="10 11">
    <name type="scientific">Candidozyma haemuli</name>
    <dbReference type="NCBI Taxonomy" id="45357"/>
    <lineage>
        <taxon>Eukaryota</taxon>
        <taxon>Fungi</taxon>
        <taxon>Dikarya</taxon>
        <taxon>Ascomycota</taxon>
        <taxon>Saccharomycotina</taxon>
        <taxon>Pichiomycetes</taxon>
        <taxon>Metschnikowiaceae</taxon>
        <taxon>Candidozyma</taxon>
    </lineage>
</organism>
<dbReference type="Proteomes" id="UP000825434">
    <property type="component" value="Chromosome 1"/>
</dbReference>
<feature type="compositionally biased region" description="Low complexity" evidence="7">
    <location>
        <begin position="188"/>
        <end position="226"/>
    </location>
</feature>
<proteinExistence type="predicted"/>